<dbReference type="EMBL" id="BDRX01000033">
    <property type="protein sequence ID" value="GBF92620.1"/>
    <property type="molecule type" value="Genomic_DNA"/>
</dbReference>
<organism evidence="11 12">
    <name type="scientific">Raphidocelis subcapitata</name>
    <dbReference type="NCBI Taxonomy" id="307507"/>
    <lineage>
        <taxon>Eukaryota</taxon>
        <taxon>Viridiplantae</taxon>
        <taxon>Chlorophyta</taxon>
        <taxon>core chlorophytes</taxon>
        <taxon>Chlorophyceae</taxon>
        <taxon>CS clade</taxon>
        <taxon>Sphaeropleales</taxon>
        <taxon>Selenastraceae</taxon>
        <taxon>Raphidocelis</taxon>
    </lineage>
</organism>
<accession>A0A2V0P438</accession>
<evidence type="ECO:0000256" key="6">
    <source>
        <dbReference type="ARBA" id="ARBA00023004"/>
    </source>
</evidence>
<dbReference type="GO" id="GO:0009055">
    <property type="term" value="F:electron transfer activity"/>
    <property type="evidence" value="ECO:0007669"/>
    <property type="project" value="InterPro"/>
</dbReference>
<dbReference type="Gene3D" id="3.10.20.30">
    <property type="match status" value="1"/>
</dbReference>
<evidence type="ECO:0000313" key="12">
    <source>
        <dbReference type="Proteomes" id="UP000247498"/>
    </source>
</evidence>
<dbReference type="GO" id="GO:0022900">
    <property type="term" value="P:electron transport chain"/>
    <property type="evidence" value="ECO:0007669"/>
    <property type="project" value="InterPro"/>
</dbReference>
<dbReference type="InParanoid" id="A0A2V0P438"/>
<evidence type="ECO:0000256" key="2">
    <source>
        <dbReference type="ARBA" id="ARBA00022448"/>
    </source>
</evidence>
<evidence type="ECO:0000256" key="4">
    <source>
        <dbReference type="ARBA" id="ARBA00022723"/>
    </source>
</evidence>
<feature type="region of interest" description="Disordered" evidence="9">
    <location>
        <begin position="1"/>
        <end position="54"/>
    </location>
</feature>
<dbReference type="GO" id="GO:0046872">
    <property type="term" value="F:metal ion binding"/>
    <property type="evidence" value="ECO:0007669"/>
    <property type="project" value="UniProtKB-KW"/>
</dbReference>
<dbReference type="CDD" id="cd00207">
    <property type="entry name" value="fer2"/>
    <property type="match status" value="1"/>
</dbReference>
<dbReference type="AlphaFoldDB" id="A0A2V0P438"/>
<reference evidence="11 12" key="1">
    <citation type="journal article" date="2018" name="Sci. Rep.">
        <title>Raphidocelis subcapitata (=Pseudokirchneriella subcapitata) provides an insight into genome evolution and environmental adaptations in the Sphaeropleales.</title>
        <authorList>
            <person name="Suzuki S."/>
            <person name="Yamaguchi H."/>
            <person name="Nakajima N."/>
            <person name="Kawachi M."/>
        </authorList>
    </citation>
    <scope>NUCLEOTIDE SEQUENCE [LARGE SCALE GENOMIC DNA]</scope>
    <source>
        <strain evidence="11 12">NIES-35</strain>
    </source>
</reference>
<keyword evidence="8" id="KW-0150">Chloroplast</keyword>
<dbReference type="NCBIfam" id="TIGR02008">
    <property type="entry name" value="fdx_plant"/>
    <property type="match status" value="1"/>
</dbReference>
<keyword evidence="6 8" id="KW-0408">Iron</keyword>
<feature type="domain" description="2Fe-2S ferredoxin-type" evidence="10">
    <location>
        <begin position="168"/>
        <end position="260"/>
    </location>
</feature>
<dbReference type="PROSITE" id="PS51085">
    <property type="entry name" value="2FE2S_FER_2"/>
    <property type="match status" value="1"/>
</dbReference>
<dbReference type="InterPro" id="IPR036010">
    <property type="entry name" value="2Fe-2S_ferredoxin-like_sf"/>
</dbReference>
<comment type="cofactor">
    <cofactor evidence="8">
        <name>[2Fe-2S] cluster</name>
        <dbReference type="ChEBI" id="CHEBI:190135"/>
    </cofactor>
    <text evidence="8">Binds 1 [2Fe-2S] cluster.</text>
</comment>
<dbReference type="PANTHER" id="PTHR43112">
    <property type="entry name" value="FERREDOXIN"/>
    <property type="match status" value="1"/>
</dbReference>
<evidence type="ECO:0000313" key="11">
    <source>
        <dbReference type="EMBL" id="GBF92620.1"/>
    </source>
</evidence>
<keyword evidence="4 8" id="KW-0479">Metal-binding</keyword>
<name>A0A2V0P438_9CHLO</name>
<feature type="region of interest" description="Disordered" evidence="9">
    <location>
        <begin position="80"/>
        <end position="110"/>
    </location>
</feature>
<dbReference type="InterPro" id="IPR001041">
    <property type="entry name" value="2Fe-2S_ferredoxin-type"/>
</dbReference>
<keyword evidence="12" id="KW-1185">Reference proteome</keyword>
<proteinExistence type="inferred from homology"/>
<dbReference type="SUPFAM" id="SSF54292">
    <property type="entry name" value="2Fe-2S ferredoxin-like"/>
    <property type="match status" value="1"/>
</dbReference>
<evidence type="ECO:0000256" key="1">
    <source>
        <dbReference type="ARBA" id="ARBA00007874"/>
    </source>
</evidence>
<keyword evidence="5 8" id="KW-0249">Electron transport</keyword>
<dbReference type="Pfam" id="PF00111">
    <property type="entry name" value="Fer2"/>
    <property type="match status" value="1"/>
</dbReference>
<feature type="compositionally biased region" description="Basic and acidic residues" evidence="9">
    <location>
        <begin position="32"/>
        <end position="46"/>
    </location>
</feature>
<keyword evidence="3 8" id="KW-0001">2Fe-2S</keyword>
<dbReference type="OrthoDB" id="1885901at2759"/>
<protein>
    <recommendedName>
        <fullName evidence="8">Ferredoxin</fullName>
    </recommendedName>
</protein>
<dbReference type="STRING" id="307507.A0A2V0P438"/>
<gene>
    <name evidence="11" type="ORF">Rsub_05234</name>
</gene>
<dbReference type="GO" id="GO:0009507">
    <property type="term" value="C:chloroplast"/>
    <property type="evidence" value="ECO:0007669"/>
    <property type="project" value="UniProtKB-SubCell"/>
</dbReference>
<keyword evidence="7 8" id="KW-0411">Iron-sulfur</keyword>
<dbReference type="InterPro" id="IPR010241">
    <property type="entry name" value="Fd_pln"/>
</dbReference>
<dbReference type="GO" id="GO:0051537">
    <property type="term" value="F:2 iron, 2 sulfur cluster binding"/>
    <property type="evidence" value="ECO:0007669"/>
    <property type="project" value="UniProtKB-KW"/>
</dbReference>
<evidence type="ECO:0000256" key="3">
    <source>
        <dbReference type="ARBA" id="ARBA00022714"/>
    </source>
</evidence>
<comment type="subcellular location">
    <subcellularLocation>
        <location evidence="8">Plastid</location>
        <location evidence="8">Chloroplast</location>
    </subcellularLocation>
</comment>
<evidence type="ECO:0000259" key="10">
    <source>
        <dbReference type="PROSITE" id="PS51085"/>
    </source>
</evidence>
<feature type="compositionally biased region" description="Low complexity" evidence="9">
    <location>
        <begin position="9"/>
        <end position="22"/>
    </location>
</feature>
<comment type="similarity">
    <text evidence="1 8">Belongs to the 2Fe2S plant-type ferredoxin family.</text>
</comment>
<keyword evidence="2 8" id="KW-0813">Transport</keyword>
<evidence type="ECO:0000256" key="8">
    <source>
        <dbReference type="RuleBase" id="RU364001"/>
    </source>
</evidence>
<comment type="function">
    <text evidence="8">Ferredoxins are iron-sulfur proteins that transfer electrons in a wide variety of metabolic reactions.</text>
</comment>
<evidence type="ECO:0000256" key="5">
    <source>
        <dbReference type="ARBA" id="ARBA00022982"/>
    </source>
</evidence>
<evidence type="ECO:0000256" key="7">
    <source>
        <dbReference type="ARBA" id="ARBA00023014"/>
    </source>
</evidence>
<evidence type="ECO:0000256" key="9">
    <source>
        <dbReference type="SAM" id="MobiDB-lite"/>
    </source>
</evidence>
<dbReference type="PANTHER" id="PTHR43112:SF10">
    <property type="entry name" value="FERREDOXIN C 2, CHLOROPLASTIC"/>
    <property type="match status" value="1"/>
</dbReference>
<comment type="caution">
    <text evidence="11">The sequence shown here is derived from an EMBL/GenBank/DDBJ whole genome shotgun (WGS) entry which is preliminary data.</text>
</comment>
<dbReference type="Proteomes" id="UP000247498">
    <property type="component" value="Unassembled WGS sequence"/>
</dbReference>
<keyword evidence="8" id="KW-0934">Plastid</keyword>
<sequence length="297" mass="31439">MRASLSTTGAAPRALAAAAPRRVAGRRAPLRVRAEAPEAPVKERAAKPASGKGGLLGELSGLGDALGPIGLTYSGGIKPKDHASLEAGPDAAERGADGEPSTSQPRSIARITTAEWRAKYERDGTVDLFVEEEFNAGSRLVGGRAVHWGGVAGHRSGEGPSAGEAPVHTVVIHNPRMGQTVTVDVPEDRYILWEAEDAGLELPYACRMGCCTACAVRVKSGELRQVEALGVSSELREAGYGLMCVAYPVGDCELEVADEDEVYMLQFGRNFEEQALDPNAPSVERDDFALEIAQMDE</sequence>
<dbReference type="InterPro" id="IPR012675">
    <property type="entry name" value="Beta-grasp_dom_sf"/>
</dbReference>